<proteinExistence type="predicted"/>
<feature type="compositionally biased region" description="Polar residues" evidence="1">
    <location>
        <begin position="63"/>
        <end position="72"/>
    </location>
</feature>
<reference evidence="2 3" key="1">
    <citation type="submission" date="2019-02" db="EMBL/GenBank/DDBJ databases">
        <title>Genome sequencing of the rare red list fungi Antrodiella citrinella (Flaviporus citrinellus).</title>
        <authorList>
            <person name="Buettner E."/>
            <person name="Kellner H."/>
        </authorList>
    </citation>
    <scope>NUCLEOTIDE SEQUENCE [LARGE SCALE GENOMIC DNA]</scope>
    <source>
        <strain evidence="2 3">DSM 108506</strain>
    </source>
</reference>
<feature type="region of interest" description="Disordered" evidence="1">
    <location>
        <begin position="37"/>
        <end position="72"/>
    </location>
</feature>
<evidence type="ECO:0000256" key="1">
    <source>
        <dbReference type="SAM" id="MobiDB-lite"/>
    </source>
</evidence>
<organism evidence="2 3">
    <name type="scientific">Antrodiella citrinella</name>
    <dbReference type="NCBI Taxonomy" id="2447956"/>
    <lineage>
        <taxon>Eukaryota</taxon>
        <taxon>Fungi</taxon>
        <taxon>Dikarya</taxon>
        <taxon>Basidiomycota</taxon>
        <taxon>Agaricomycotina</taxon>
        <taxon>Agaricomycetes</taxon>
        <taxon>Polyporales</taxon>
        <taxon>Steccherinaceae</taxon>
        <taxon>Antrodiella</taxon>
    </lineage>
</organism>
<evidence type="ECO:0000313" key="3">
    <source>
        <dbReference type="Proteomes" id="UP000308730"/>
    </source>
</evidence>
<accession>A0A4S4MSS9</accession>
<evidence type="ECO:0000313" key="2">
    <source>
        <dbReference type="EMBL" id="THH28408.1"/>
    </source>
</evidence>
<dbReference type="EMBL" id="SGPM01000180">
    <property type="protein sequence ID" value="THH28408.1"/>
    <property type="molecule type" value="Genomic_DNA"/>
</dbReference>
<protein>
    <submittedName>
        <fullName evidence="2">Uncharacterized protein</fullName>
    </submittedName>
</protein>
<dbReference type="AlphaFoldDB" id="A0A4S4MSS9"/>
<gene>
    <name evidence="2" type="ORF">EUX98_g5773</name>
</gene>
<name>A0A4S4MSS9_9APHY</name>
<comment type="caution">
    <text evidence="2">The sequence shown here is derived from an EMBL/GenBank/DDBJ whole genome shotgun (WGS) entry which is preliminary data.</text>
</comment>
<feature type="compositionally biased region" description="Basic and acidic residues" evidence="1">
    <location>
        <begin position="37"/>
        <end position="47"/>
    </location>
</feature>
<dbReference type="Proteomes" id="UP000308730">
    <property type="component" value="Unassembled WGS sequence"/>
</dbReference>
<keyword evidence="3" id="KW-1185">Reference proteome</keyword>
<sequence>MSDYTAWVSSMQDEISDFKKRQRHAVQREEAREDVLLKEWQEGKKTSVSDPGSADDGEETRHSASASLSGTI</sequence>